<dbReference type="AlphaFoldDB" id="T1KA87"/>
<keyword evidence="3" id="KW-0964">Secreted</keyword>
<evidence type="ECO:0000313" key="7">
    <source>
        <dbReference type="Proteomes" id="UP000015104"/>
    </source>
</evidence>
<dbReference type="Pfam" id="PF00151">
    <property type="entry name" value="Lipase"/>
    <property type="match status" value="1"/>
</dbReference>
<dbReference type="EMBL" id="CAEY01001899">
    <property type="status" value="NOT_ANNOTATED_CDS"/>
    <property type="molecule type" value="Genomic_DNA"/>
</dbReference>
<dbReference type="EnsemblMetazoa" id="tetur07g07660.1">
    <property type="protein sequence ID" value="tetur07g07660.1"/>
    <property type="gene ID" value="tetur07g07660"/>
</dbReference>
<dbReference type="Proteomes" id="UP000015104">
    <property type="component" value="Unassembled WGS sequence"/>
</dbReference>
<reference evidence="6" key="2">
    <citation type="submission" date="2015-06" db="UniProtKB">
        <authorList>
            <consortium name="EnsemblMetazoa"/>
        </authorList>
    </citation>
    <scope>IDENTIFICATION</scope>
</reference>
<evidence type="ECO:0000256" key="2">
    <source>
        <dbReference type="ARBA" id="ARBA00010701"/>
    </source>
</evidence>
<comment type="subcellular location">
    <subcellularLocation>
        <location evidence="1">Secreted</location>
    </subcellularLocation>
</comment>
<dbReference type="GO" id="GO:0016298">
    <property type="term" value="F:lipase activity"/>
    <property type="evidence" value="ECO:0007669"/>
    <property type="project" value="InterPro"/>
</dbReference>
<feature type="domain" description="Lipase" evidence="5">
    <location>
        <begin position="222"/>
        <end position="341"/>
    </location>
</feature>
<accession>T1KA87</accession>
<dbReference type="SUPFAM" id="SSF53474">
    <property type="entry name" value="alpha/beta-Hydrolases"/>
    <property type="match status" value="1"/>
</dbReference>
<organism evidence="6 7">
    <name type="scientific">Tetranychus urticae</name>
    <name type="common">Two-spotted spider mite</name>
    <dbReference type="NCBI Taxonomy" id="32264"/>
    <lineage>
        <taxon>Eukaryota</taxon>
        <taxon>Metazoa</taxon>
        <taxon>Ecdysozoa</taxon>
        <taxon>Arthropoda</taxon>
        <taxon>Chelicerata</taxon>
        <taxon>Arachnida</taxon>
        <taxon>Acari</taxon>
        <taxon>Acariformes</taxon>
        <taxon>Trombidiformes</taxon>
        <taxon>Prostigmata</taxon>
        <taxon>Eleutherengona</taxon>
        <taxon>Raphignathae</taxon>
        <taxon>Tetranychoidea</taxon>
        <taxon>Tetranychidae</taxon>
        <taxon>Tetranychus</taxon>
    </lineage>
</organism>
<dbReference type="GO" id="GO:0005615">
    <property type="term" value="C:extracellular space"/>
    <property type="evidence" value="ECO:0007669"/>
    <property type="project" value="TreeGrafter"/>
</dbReference>
<proteinExistence type="inferred from homology"/>
<reference evidence="7" key="1">
    <citation type="submission" date="2011-08" db="EMBL/GenBank/DDBJ databases">
        <authorList>
            <person name="Rombauts S."/>
        </authorList>
    </citation>
    <scope>NUCLEOTIDE SEQUENCE</scope>
    <source>
        <strain evidence="7">London</strain>
    </source>
</reference>
<dbReference type="HOGENOM" id="CLU_2674268_0_0_1"/>
<evidence type="ECO:0000256" key="1">
    <source>
        <dbReference type="ARBA" id="ARBA00004613"/>
    </source>
</evidence>
<dbReference type="GO" id="GO:0016042">
    <property type="term" value="P:lipid catabolic process"/>
    <property type="evidence" value="ECO:0007669"/>
    <property type="project" value="TreeGrafter"/>
</dbReference>
<comment type="similarity">
    <text evidence="2 4">Belongs to the AB hydrolase superfamily. Lipase family.</text>
</comment>
<evidence type="ECO:0000259" key="5">
    <source>
        <dbReference type="Pfam" id="PF00151"/>
    </source>
</evidence>
<protein>
    <recommendedName>
        <fullName evidence="5">Lipase domain-containing protein</fullName>
    </recommendedName>
</protein>
<keyword evidence="7" id="KW-1185">Reference proteome</keyword>
<evidence type="ECO:0000313" key="6">
    <source>
        <dbReference type="EnsemblMetazoa" id="tetur07g07660.1"/>
    </source>
</evidence>
<evidence type="ECO:0000256" key="4">
    <source>
        <dbReference type="RuleBase" id="RU004262"/>
    </source>
</evidence>
<dbReference type="InterPro" id="IPR013818">
    <property type="entry name" value="Lipase"/>
</dbReference>
<dbReference type="InterPro" id="IPR029058">
    <property type="entry name" value="AB_hydrolase_fold"/>
</dbReference>
<evidence type="ECO:0000256" key="3">
    <source>
        <dbReference type="ARBA" id="ARBA00022525"/>
    </source>
</evidence>
<dbReference type="InterPro" id="IPR000734">
    <property type="entry name" value="TAG_lipase"/>
</dbReference>
<name>T1KA87_TETUR</name>
<sequence length="652" mass="73825">MDPNKTSLYEAAQIVIIKHKRLFPAITRFRVAANYTISNNLPMLKIGLLYQIQLLKARYQYLDGVSLPLYMQLSSTRYQTSSCKFLTQLIHFLIKWCLQVTTNYVYGQFSENRAVFGPMSLKAIEPKFKLEFNENEWTGVKHAEEYIQIQKCNYKLINKLFLDYKPNRYNIFALDWRKEANPKLLNYFKAKANVAVVGSALADFIIRLVNFTNIKYSDKISNPKIARIIGLDAAGPGFRETNESLGVSDAHYVENVHTDAAAKPIATIIYYPNGGYGHDGCNAENAERVGMTQGASGNLKSRLNLCASIDAHHVWGIARVLQFVGIACASYEHFLQGYCDCAYKCAILSLFGSSDPEILYHYHVAVNFVDDNEFDKDMVVEVHGDNQIIEFTLRAKSPTYLITSVTALGYVLKAVLRSNEPNEPKNDNELLERLRALGASDLTTITILVQNAIDLARPAIYSLFNKTIKLKPYLTLVFFRDSEESLSDSKFQKVIDQTLSNLSESSLSAIGYCNESELADIKLLINDSSGLTPAQIIALPEIYCHNLKLAILVLAHAIQELTVDALQPSKLEMPNDNKLLDIQLVLNVIDDLSFDQNLLKGLNYQRVDWPNEDLVYIKTFHMTSIHPVITDWYYLQQTSSFSNSELDETRWL</sequence>
<dbReference type="Gene3D" id="3.40.50.1820">
    <property type="entry name" value="alpha/beta hydrolase"/>
    <property type="match status" value="2"/>
</dbReference>
<dbReference type="PANTHER" id="PTHR11610">
    <property type="entry name" value="LIPASE"/>
    <property type="match status" value="1"/>
</dbReference>